<dbReference type="HOGENOM" id="CLU_134973_5_0_5"/>
<dbReference type="CDD" id="cd00371">
    <property type="entry name" value="HMA"/>
    <property type="match status" value="1"/>
</dbReference>
<keyword evidence="4" id="KW-1185">Reference proteome</keyword>
<dbReference type="GO" id="GO:0046872">
    <property type="term" value="F:metal ion binding"/>
    <property type="evidence" value="ECO:0007669"/>
    <property type="project" value="UniProtKB-KW"/>
</dbReference>
<evidence type="ECO:0000313" key="4">
    <source>
        <dbReference type="Proteomes" id="UP000029492"/>
    </source>
</evidence>
<dbReference type="PROSITE" id="PS50846">
    <property type="entry name" value="HMA_2"/>
    <property type="match status" value="1"/>
</dbReference>
<dbReference type="InterPro" id="IPR017969">
    <property type="entry name" value="Heavy-metal-associated_CS"/>
</dbReference>
<dbReference type="STRING" id="693986.MOC_1823"/>
<evidence type="ECO:0000259" key="2">
    <source>
        <dbReference type="PROSITE" id="PS50846"/>
    </source>
</evidence>
<dbReference type="Proteomes" id="UP000029492">
    <property type="component" value="Chromosome"/>
</dbReference>
<protein>
    <submittedName>
        <fullName evidence="3">Heavy metal transport/detoxification protein</fullName>
    </submittedName>
</protein>
<evidence type="ECO:0000313" key="3">
    <source>
        <dbReference type="EMBL" id="AIQ89578.1"/>
    </source>
</evidence>
<dbReference type="Pfam" id="PF00403">
    <property type="entry name" value="HMA"/>
    <property type="match status" value="1"/>
</dbReference>
<dbReference type="AlphaFoldDB" id="A0A089NUQ5"/>
<dbReference type="GeneID" id="96606324"/>
<sequence>MVRFKVDRMGCGGCAESVTRAVQAIDPGAHVEVDLGAKRVTVSNASAPAERIAQVLVAAGYPAEPMLAAA</sequence>
<reference evidence="3 4" key="1">
    <citation type="journal article" date="2014" name="PLoS ONE">
        <title>Genome Information of Methylobacterium oryzae, a Plant-Probiotic Methylotroph in the Phyllosphere.</title>
        <authorList>
            <person name="Kwak M.J."/>
            <person name="Jeong H."/>
            <person name="Madhaiyan M."/>
            <person name="Lee Y."/>
            <person name="Sa T.M."/>
            <person name="Oh T.K."/>
            <person name="Kim J.F."/>
        </authorList>
    </citation>
    <scope>NUCLEOTIDE SEQUENCE [LARGE SCALE GENOMIC DNA]</scope>
    <source>
        <strain evidence="3 4">CBMB20</strain>
    </source>
</reference>
<dbReference type="InterPro" id="IPR006121">
    <property type="entry name" value="HMA_dom"/>
</dbReference>
<keyword evidence="1" id="KW-0479">Metal-binding</keyword>
<proteinExistence type="predicted"/>
<gene>
    <name evidence="3" type="ORF">MOC_1823</name>
</gene>
<dbReference type="EMBL" id="CP003811">
    <property type="protein sequence ID" value="AIQ89578.1"/>
    <property type="molecule type" value="Genomic_DNA"/>
</dbReference>
<feature type="domain" description="HMA" evidence="2">
    <location>
        <begin position="1"/>
        <end position="64"/>
    </location>
</feature>
<evidence type="ECO:0000256" key="1">
    <source>
        <dbReference type="ARBA" id="ARBA00022723"/>
    </source>
</evidence>
<dbReference type="RefSeq" id="WP_043756622.1">
    <property type="nucleotide sequence ID" value="NZ_CP003811.1"/>
</dbReference>
<dbReference type="KEGG" id="mor:MOC_1823"/>
<dbReference type="InterPro" id="IPR036163">
    <property type="entry name" value="HMA_dom_sf"/>
</dbReference>
<name>A0A089NUQ5_9HYPH</name>
<dbReference type="PROSITE" id="PS01047">
    <property type="entry name" value="HMA_1"/>
    <property type="match status" value="1"/>
</dbReference>
<dbReference type="SUPFAM" id="SSF55008">
    <property type="entry name" value="HMA, heavy metal-associated domain"/>
    <property type="match status" value="1"/>
</dbReference>
<dbReference type="Gene3D" id="3.30.70.100">
    <property type="match status" value="1"/>
</dbReference>
<organism evidence="3 4">
    <name type="scientific">Methylobacterium oryzae CBMB20</name>
    <dbReference type="NCBI Taxonomy" id="693986"/>
    <lineage>
        <taxon>Bacteria</taxon>
        <taxon>Pseudomonadati</taxon>
        <taxon>Pseudomonadota</taxon>
        <taxon>Alphaproteobacteria</taxon>
        <taxon>Hyphomicrobiales</taxon>
        <taxon>Methylobacteriaceae</taxon>
        <taxon>Methylobacterium</taxon>
    </lineage>
</organism>
<accession>A0A089NUQ5</accession>
<dbReference type="eggNOG" id="COG2608">
    <property type="taxonomic scope" value="Bacteria"/>
</dbReference>